<name>A0A4V6MK69_9ARAC</name>
<dbReference type="EMBL" id="HAHI01000001">
    <property type="protein sequence ID" value="SNX32664.1"/>
    <property type="molecule type" value="Transcribed_RNA"/>
</dbReference>
<dbReference type="AlphaFoldDB" id="A0A4V6MK69"/>
<protein>
    <submittedName>
        <fullName evidence="2">U19-Sparatoxin-Hju1a_1</fullName>
    </submittedName>
</protein>
<sequence length="74" mass="8237">MKFSITVALMFITTFVMVNAEESREENLAPGNIEIEKMDCAQRHDSCHSATCCPGLFCACTDRCVCVLPPFPFD</sequence>
<proteinExistence type="predicted"/>
<feature type="signal peptide" evidence="1">
    <location>
        <begin position="1"/>
        <end position="20"/>
    </location>
</feature>
<evidence type="ECO:0000313" key="2">
    <source>
        <dbReference type="EMBL" id="SNX32664.1"/>
    </source>
</evidence>
<reference evidence="2" key="2">
    <citation type="submission" date="2019-05" db="EMBL/GenBank/DDBJ databases">
        <title>Unravelling the molecular evolution of spider venoms.</title>
        <authorList>
            <person name="Pineda S."/>
        </authorList>
    </citation>
    <scope>NUCLEOTIDE SEQUENCE</scope>
</reference>
<organism evidence="2">
    <name type="scientific">Heteropoda jugulans</name>
    <dbReference type="NCBI Taxonomy" id="1358901"/>
    <lineage>
        <taxon>Eukaryota</taxon>
        <taxon>Metazoa</taxon>
        <taxon>Ecdysozoa</taxon>
        <taxon>Arthropoda</taxon>
        <taxon>Chelicerata</taxon>
        <taxon>Arachnida</taxon>
        <taxon>Araneae</taxon>
        <taxon>Araneomorphae</taxon>
        <taxon>Entelegynae</taxon>
        <taxon>Dionycha</taxon>
        <taxon>Sparassidae</taxon>
        <taxon>Heteropoda</taxon>
    </lineage>
</organism>
<feature type="chain" id="PRO_5020514526" evidence="1">
    <location>
        <begin position="21"/>
        <end position="74"/>
    </location>
</feature>
<reference evidence="2" key="1">
    <citation type="submission" date="2017-05" db="EMBL/GenBank/DDBJ databases">
        <authorList>
            <person name="QRISCLOUD D."/>
        </authorList>
    </citation>
    <scope>NUCLEOTIDE SEQUENCE</scope>
</reference>
<evidence type="ECO:0000256" key="1">
    <source>
        <dbReference type="SAM" id="SignalP"/>
    </source>
</evidence>
<accession>A0A4V6MK69</accession>
<keyword evidence="1" id="KW-0732">Signal</keyword>